<evidence type="ECO:0000313" key="11">
    <source>
        <dbReference type="Proteomes" id="UP000095280"/>
    </source>
</evidence>
<dbReference type="GO" id="GO:0005921">
    <property type="term" value="C:gap junction"/>
    <property type="evidence" value="ECO:0007669"/>
    <property type="project" value="UniProtKB-UniRule"/>
</dbReference>
<evidence type="ECO:0000256" key="2">
    <source>
        <dbReference type="ARBA" id="ARBA00022448"/>
    </source>
</evidence>
<dbReference type="GO" id="GO:0034220">
    <property type="term" value="P:monoatomic ion transmembrane transport"/>
    <property type="evidence" value="ECO:0007669"/>
    <property type="project" value="UniProtKB-KW"/>
</dbReference>
<comment type="function">
    <text evidence="9">Structural component of the gap junctions.</text>
</comment>
<dbReference type="Pfam" id="PF00876">
    <property type="entry name" value="Innexin"/>
    <property type="match status" value="2"/>
</dbReference>
<comment type="caution">
    <text evidence="9">Lacks conserved residue(s) required for the propagation of feature annotation.</text>
</comment>
<keyword evidence="8 9" id="KW-0407">Ion channel</keyword>
<accession>A0A1I8H5J8</accession>
<dbReference type="PROSITE" id="PS51013">
    <property type="entry name" value="PANNEXIN"/>
    <property type="match status" value="2"/>
</dbReference>
<dbReference type="WBParaSite" id="maker-uti_cns_0004371-snap-gene-0.4-mRNA-1">
    <property type="protein sequence ID" value="maker-uti_cns_0004371-snap-gene-0.4-mRNA-1"/>
    <property type="gene ID" value="maker-uti_cns_0004371-snap-gene-0.4"/>
</dbReference>
<keyword evidence="11" id="KW-1185">Reference proteome</keyword>
<dbReference type="PANTHER" id="PTHR11893">
    <property type="entry name" value="INNEXIN"/>
    <property type="match status" value="1"/>
</dbReference>
<dbReference type="PANTHER" id="PTHR11893:SF36">
    <property type="entry name" value="INNEXIN-5"/>
    <property type="match status" value="1"/>
</dbReference>
<keyword evidence="2 9" id="KW-0813">Transport</keyword>
<comment type="subcellular location">
    <subcellularLocation>
        <location evidence="1 9">Cell membrane</location>
        <topology evidence="1 9">Multi-pass membrane protein</topology>
    </subcellularLocation>
</comment>
<evidence type="ECO:0000256" key="10">
    <source>
        <dbReference type="SAM" id="MobiDB-lite"/>
    </source>
</evidence>
<evidence type="ECO:0000256" key="8">
    <source>
        <dbReference type="ARBA" id="ARBA00023303"/>
    </source>
</evidence>
<organism evidence="11 12">
    <name type="scientific">Macrostomum lignano</name>
    <dbReference type="NCBI Taxonomy" id="282301"/>
    <lineage>
        <taxon>Eukaryota</taxon>
        <taxon>Metazoa</taxon>
        <taxon>Spiralia</taxon>
        <taxon>Lophotrochozoa</taxon>
        <taxon>Platyhelminthes</taxon>
        <taxon>Rhabditophora</taxon>
        <taxon>Macrostomorpha</taxon>
        <taxon>Macrostomida</taxon>
        <taxon>Macrostomidae</taxon>
        <taxon>Macrostomum</taxon>
    </lineage>
</organism>
<keyword evidence="6 9" id="KW-0406">Ion transport</keyword>
<evidence type="ECO:0000256" key="4">
    <source>
        <dbReference type="ARBA" id="ARBA00022692"/>
    </source>
</evidence>
<evidence type="ECO:0000256" key="7">
    <source>
        <dbReference type="ARBA" id="ARBA00023136"/>
    </source>
</evidence>
<keyword evidence="3" id="KW-1003">Cell membrane</keyword>
<feature type="region of interest" description="Disordered" evidence="10">
    <location>
        <begin position="808"/>
        <end position="828"/>
    </location>
</feature>
<feature type="transmembrane region" description="Helical" evidence="9">
    <location>
        <begin position="580"/>
        <end position="601"/>
    </location>
</feature>
<evidence type="ECO:0000313" key="12">
    <source>
        <dbReference type="WBParaSite" id="maker-uti_cns_0004371-snap-gene-0.4-mRNA-1"/>
    </source>
</evidence>
<keyword evidence="4 9" id="KW-0812">Transmembrane</keyword>
<dbReference type="PRINTS" id="PR01262">
    <property type="entry name" value="INNEXIN"/>
</dbReference>
<reference evidence="12" key="1">
    <citation type="submission" date="2016-11" db="UniProtKB">
        <authorList>
            <consortium name="WormBaseParasite"/>
        </authorList>
    </citation>
    <scope>IDENTIFICATION</scope>
</reference>
<sequence length="828" mass="93135">AAAQDSAPFPAAIAPARQLADLHLLCDEAVLHRQRDRPAVLQHAFLGFNSTYFAYGAAVFQNLRRGRDWTQTMVFPRVGACAVFYRLSSGGNFVFSQCTLPINMINEKIYVFLWFWVLGVAIVTVFSVPMWVWRLVQIRRRAGFVKRYLQMRTPGTAAAVAWTSATCTGSTSGRFRRRRYGEPPAPEGVVCVPPEPEAEAEETEKRLLEQQQPPAPVAEFEKSPPALQRFVSHPASGGETRQRPSATTVTVEAAIGGARKKSATYEAPAVLHWPNNKKCCEYTMPKLAAHKSKFAWKQTGLALPRAQEAEREEKKRKASLAVCLIEPVLSSHFSFVSNLEFELFDLLGSFPKSPNCLLGSQYGAGPEGMLEQFRKMDIVNYIGVEDFADELSYKWTSCLLTVLCSLVTMKTYFLEPVACFVPTPIGFTVENQLEYVNSYCWTEGTYAVHPVNFSLYADLHDGGVSAYAGDKIVYYQWVPIVLAVQAVLFYLPRLLWNVISYDRAGTDVGHVVRVVRDAARETGERHEKMVNHASRMLHQMMRKNCAKSLRGPDKMRNAFAKAWRALSVAMPAKASGSWLILSYLLIKIVYLTNVLSQLGLMRKFLGIESKRYDFLGAQLLWDISHGRDWQVSKIFPRIGCCAVLVKSAVGANWQFAQCILPVNMINEKIYIFLWFWFVFVSVATVISLATWLFRVCHTSCGNHFVNRMLKLSDNYQETKKNEYVQAFCRTFLRQDGTFVLKMIALNCGDIVCSEIVHRLWTLYRDCKGLDHSQQDLSGVLKLHSCEPRDQGVELESRNGLRFRRATIADPSSASSSSADESAGERGGC</sequence>
<dbReference type="AlphaFoldDB" id="A0A1I8H5J8"/>
<feature type="compositionally biased region" description="Low complexity" evidence="10">
    <location>
        <begin position="808"/>
        <end position="820"/>
    </location>
</feature>
<comment type="similarity">
    <text evidence="9">Belongs to the pannexin family.</text>
</comment>
<dbReference type="Proteomes" id="UP000095280">
    <property type="component" value="Unplaced"/>
</dbReference>
<proteinExistence type="inferred from homology"/>
<evidence type="ECO:0000256" key="3">
    <source>
        <dbReference type="ARBA" id="ARBA00022475"/>
    </source>
</evidence>
<dbReference type="InterPro" id="IPR000990">
    <property type="entry name" value="Innexin"/>
</dbReference>
<name>A0A1I8H5J8_9PLAT</name>
<protein>
    <recommendedName>
        <fullName evidence="9">Innexin</fullName>
    </recommendedName>
</protein>
<dbReference type="GO" id="GO:0005886">
    <property type="term" value="C:plasma membrane"/>
    <property type="evidence" value="ECO:0007669"/>
    <property type="project" value="UniProtKB-SubCell"/>
</dbReference>
<evidence type="ECO:0000256" key="1">
    <source>
        <dbReference type="ARBA" id="ARBA00004651"/>
    </source>
</evidence>
<evidence type="ECO:0000256" key="6">
    <source>
        <dbReference type="ARBA" id="ARBA00023065"/>
    </source>
</evidence>
<feature type="transmembrane region" description="Helical" evidence="9">
    <location>
        <begin position="669"/>
        <end position="693"/>
    </location>
</feature>
<keyword evidence="7 9" id="KW-0472">Membrane</keyword>
<evidence type="ECO:0000256" key="5">
    <source>
        <dbReference type="ARBA" id="ARBA00022989"/>
    </source>
</evidence>
<keyword evidence="5 9" id="KW-1133">Transmembrane helix</keyword>
<feature type="transmembrane region" description="Helical" evidence="9">
    <location>
        <begin position="109"/>
        <end position="133"/>
    </location>
</feature>
<gene>
    <name evidence="9" type="primary">inx</name>
</gene>
<evidence type="ECO:0000256" key="9">
    <source>
        <dbReference type="RuleBase" id="RU010713"/>
    </source>
</evidence>